<dbReference type="AlphaFoldDB" id="A0ABD5VZW2"/>
<gene>
    <name evidence="7" type="ORF">ACFQQG_10655</name>
</gene>
<evidence type="ECO:0000256" key="3">
    <source>
        <dbReference type="ARBA" id="ARBA00022741"/>
    </source>
</evidence>
<keyword evidence="8" id="KW-1185">Reference proteome</keyword>
<feature type="compositionally biased region" description="Basic and acidic residues" evidence="5">
    <location>
        <begin position="426"/>
        <end position="445"/>
    </location>
</feature>
<dbReference type="SMART" id="SM00382">
    <property type="entry name" value="AAA"/>
    <property type="match status" value="1"/>
</dbReference>
<accession>A0ABD5VZW2</accession>
<keyword evidence="4 7" id="KW-0067">ATP-binding</keyword>
<feature type="region of interest" description="Disordered" evidence="5">
    <location>
        <begin position="409"/>
        <end position="445"/>
    </location>
</feature>
<evidence type="ECO:0000259" key="6">
    <source>
        <dbReference type="PROSITE" id="PS50893"/>
    </source>
</evidence>
<dbReference type="FunFam" id="3.40.50.300:FF:000016">
    <property type="entry name" value="Oligopeptide ABC transporter ATP-binding component"/>
    <property type="match status" value="1"/>
</dbReference>
<keyword evidence="2" id="KW-0813">Transport</keyword>
<organism evidence="7 8">
    <name type="scientific">Halovenus salina</name>
    <dbReference type="NCBI Taxonomy" id="1510225"/>
    <lineage>
        <taxon>Archaea</taxon>
        <taxon>Methanobacteriati</taxon>
        <taxon>Methanobacteriota</taxon>
        <taxon>Stenosarchaea group</taxon>
        <taxon>Halobacteria</taxon>
        <taxon>Halobacteriales</taxon>
        <taxon>Haloarculaceae</taxon>
        <taxon>Halovenus</taxon>
    </lineage>
</organism>
<dbReference type="RefSeq" id="WP_267161264.1">
    <property type="nucleotide sequence ID" value="NZ_CP112972.1"/>
</dbReference>
<evidence type="ECO:0000256" key="1">
    <source>
        <dbReference type="ARBA" id="ARBA00005417"/>
    </source>
</evidence>
<dbReference type="SUPFAM" id="SSF52540">
    <property type="entry name" value="P-loop containing nucleoside triphosphate hydrolases"/>
    <property type="match status" value="1"/>
</dbReference>
<dbReference type="PANTHER" id="PTHR43776:SF7">
    <property type="entry name" value="D,D-DIPEPTIDE TRANSPORT ATP-BINDING PROTEIN DDPF-RELATED"/>
    <property type="match status" value="1"/>
</dbReference>
<dbReference type="GO" id="GO:0055085">
    <property type="term" value="P:transmembrane transport"/>
    <property type="evidence" value="ECO:0007669"/>
    <property type="project" value="UniProtKB-ARBA"/>
</dbReference>
<keyword evidence="3" id="KW-0547">Nucleotide-binding</keyword>
<reference evidence="7 8" key="1">
    <citation type="journal article" date="2019" name="Int. J. Syst. Evol. Microbiol.">
        <title>The Global Catalogue of Microorganisms (GCM) 10K type strain sequencing project: providing services to taxonomists for standard genome sequencing and annotation.</title>
        <authorList>
            <consortium name="The Broad Institute Genomics Platform"/>
            <consortium name="The Broad Institute Genome Sequencing Center for Infectious Disease"/>
            <person name="Wu L."/>
            <person name="Ma J."/>
        </authorList>
    </citation>
    <scope>NUCLEOTIDE SEQUENCE [LARGE SCALE GENOMIC DNA]</scope>
    <source>
        <strain evidence="7 8">JCM 30072</strain>
    </source>
</reference>
<dbReference type="GeneID" id="76630560"/>
<dbReference type="PANTHER" id="PTHR43776">
    <property type="entry name" value="TRANSPORT ATP-BINDING PROTEIN"/>
    <property type="match status" value="1"/>
</dbReference>
<dbReference type="InterPro" id="IPR003439">
    <property type="entry name" value="ABC_transporter-like_ATP-bd"/>
</dbReference>
<dbReference type="Pfam" id="PF08352">
    <property type="entry name" value="oligo_HPY"/>
    <property type="match status" value="1"/>
</dbReference>
<sequence>MSDSTTADDSRRTAGEPHLTVDGLRTYYESEKFVGGKPVKAVDGVSFEIGRGETFGIVGESGCGKTTLGRSILQLEDVDDGRVSFDGTDVTTLGRRGLKEWRRDAQMVYQNPMSSINERMTVGEIVREPLEVHNWESAARRRERVQELLDRVGLRPEHYHRYPHQFSGGQRQRIGIARALALEPEFLVLDEPVSALDVSVQAKILNLLSDLQEEFGLTYMLIAHDLSVVRHICDRVGVMYLGKLMEVGPTERLFTAPQNPYTRSLLSAIPQPDPDVGADRITLRGTPPNPRDPPSGCVFSTRCPFKIRQPEHENLDDEQWAAIAEFRRVIRERERATATTLQRAKQRLGMGTEFTPIREVNEELFGSLTYPESVESTLNQATELVEGGDVTEARAVLDETFSTVCEHEPPEQHAVGDGQSSRCHRHREEYREPGEYLDAEKYLPR</sequence>
<dbReference type="Pfam" id="PF00005">
    <property type="entry name" value="ABC_tran"/>
    <property type="match status" value="1"/>
</dbReference>
<dbReference type="PROSITE" id="PS50893">
    <property type="entry name" value="ABC_TRANSPORTER_2"/>
    <property type="match status" value="1"/>
</dbReference>
<evidence type="ECO:0000256" key="5">
    <source>
        <dbReference type="SAM" id="MobiDB-lite"/>
    </source>
</evidence>
<comment type="similarity">
    <text evidence="1">Belongs to the ABC transporter superfamily.</text>
</comment>
<dbReference type="NCBIfam" id="TIGR01727">
    <property type="entry name" value="oligo_HPY"/>
    <property type="match status" value="1"/>
</dbReference>
<dbReference type="InterPro" id="IPR013563">
    <property type="entry name" value="Oligopep_ABC_C"/>
</dbReference>
<protein>
    <submittedName>
        <fullName evidence="7">ABC transporter ATP-binding protein</fullName>
    </submittedName>
</protein>
<name>A0ABD5VZW2_9EURY</name>
<dbReference type="InterPro" id="IPR050319">
    <property type="entry name" value="ABC_transp_ATP-bind"/>
</dbReference>
<dbReference type="InterPro" id="IPR017871">
    <property type="entry name" value="ABC_transporter-like_CS"/>
</dbReference>
<dbReference type="Proteomes" id="UP001596445">
    <property type="component" value="Unassembled WGS sequence"/>
</dbReference>
<evidence type="ECO:0000256" key="4">
    <source>
        <dbReference type="ARBA" id="ARBA00022840"/>
    </source>
</evidence>
<dbReference type="EMBL" id="JBHSZI010000001">
    <property type="protein sequence ID" value="MFC7058555.1"/>
    <property type="molecule type" value="Genomic_DNA"/>
</dbReference>
<proteinExistence type="inferred from homology"/>
<dbReference type="PROSITE" id="PS00211">
    <property type="entry name" value="ABC_TRANSPORTER_1"/>
    <property type="match status" value="1"/>
</dbReference>
<evidence type="ECO:0000313" key="8">
    <source>
        <dbReference type="Proteomes" id="UP001596445"/>
    </source>
</evidence>
<feature type="domain" description="ABC transporter" evidence="6">
    <location>
        <begin position="19"/>
        <end position="266"/>
    </location>
</feature>
<dbReference type="InterPro" id="IPR027417">
    <property type="entry name" value="P-loop_NTPase"/>
</dbReference>
<evidence type="ECO:0000313" key="7">
    <source>
        <dbReference type="EMBL" id="MFC7058555.1"/>
    </source>
</evidence>
<dbReference type="Gene3D" id="3.40.50.300">
    <property type="entry name" value="P-loop containing nucleotide triphosphate hydrolases"/>
    <property type="match status" value="1"/>
</dbReference>
<dbReference type="InterPro" id="IPR003593">
    <property type="entry name" value="AAA+_ATPase"/>
</dbReference>
<evidence type="ECO:0000256" key="2">
    <source>
        <dbReference type="ARBA" id="ARBA00022448"/>
    </source>
</evidence>
<dbReference type="CDD" id="cd03257">
    <property type="entry name" value="ABC_NikE_OppD_transporters"/>
    <property type="match status" value="1"/>
</dbReference>
<comment type="caution">
    <text evidence="7">The sequence shown here is derived from an EMBL/GenBank/DDBJ whole genome shotgun (WGS) entry which is preliminary data.</text>
</comment>
<dbReference type="GO" id="GO:0005524">
    <property type="term" value="F:ATP binding"/>
    <property type="evidence" value="ECO:0007669"/>
    <property type="project" value="UniProtKB-KW"/>
</dbReference>